<feature type="compositionally biased region" description="Low complexity" evidence="1">
    <location>
        <begin position="8"/>
        <end position="21"/>
    </location>
</feature>
<protein>
    <submittedName>
        <fullName evidence="2">Mucin-associated surface protein (MASP), putative</fullName>
    </submittedName>
</protein>
<organism evidence="2 3">
    <name type="scientific">Trypanosoma cruzi marinkellei</name>
    <dbReference type="NCBI Taxonomy" id="85056"/>
    <lineage>
        <taxon>Eukaryota</taxon>
        <taxon>Discoba</taxon>
        <taxon>Euglenozoa</taxon>
        <taxon>Kinetoplastea</taxon>
        <taxon>Metakinetoplastina</taxon>
        <taxon>Trypanosomatida</taxon>
        <taxon>Trypanosomatidae</taxon>
        <taxon>Trypanosoma</taxon>
        <taxon>Schizotrypanum</taxon>
    </lineage>
</organism>
<feature type="compositionally biased region" description="Basic and acidic residues" evidence="1">
    <location>
        <begin position="69"/>
        <end position="79"/>
    </location>
</feature>
<evidence type="ECO:0000256" key="1">
    <source>
        <dbReference type="SAM" id="MobiDB-lite"/>
    </source>
</evidence>
<comment type="caution">
    <text evidence="2">The sequence shown here is derived from an EMBL/GenBank/DDBJ whole genome shotgun (WGS) entry which is preliminary data.</text>
</comment>
<evidence type="ECO:0000313" key="3">
    <source>
        <dbReference type="Proteomes" id="UP000007350"/>
    </source>
</evidence>
<keyword evidence="3" id="KW-1185">Reference proteome</keyword>
<feature type="compositionally biased region" description="Basic residues" evidence="1">
    <location>
        <begin position="29"/>
        <end position="43"/>
    </location>
</feature>
<dbReference type="Proteomes" id="UP000007350">
    <property type="component" value="Unassembled WGS sequence"/>
</dbReference>
<gene>
    <name evidence="2" type="ORF">MOQ_007474</name>
</gene>
<evidence type="ECO:0000313" key="2">
    <source>
        <dbReference type="EMBL" id="EKF28766.1"/>
    </source>
</evidence>
<name>K2N2G7_TRYCR</name>
<accession>K2N2G7</accession>
<dbReference type="EMBL" id="AHKC01014973">
    <property type="protein sequence ID" value="EKF28766.1"/>
    <property type="molecule type" value="Genomic_DNA"/>
</dbReference>
<dbReference type="AlphaFoldDB" id="K2N2G7"/>
<reference evidence="2 3" key="1">
    <citation type="journal article" date="2012" name="BMC Genomics">
        <title>Comparative genomic analysis of human infective Trypanosoma cruzi lineages with the bat-restricted subspecies T. cruzi marinkellei.</title>
        <authorList>
            <person name="Franzen O."/>
            <person name="Talavera-Lopez C."/>
            <person name="Ochaya S."/>
            <person name="Butler C.E."/>
            <person name="Messenger L.A."/>
            <person name="Lewis M.D."/>
            <person name="Llewellyn M.S."/>
            <person name="Marinkelle C.J."/>
            <person name="Tyler K.M."/>
            <person name="Miles M.A."/>
            <person name="Andersson B."/>
        </authorList>
    </citation>
    <scope>NUCLEOTIDE SEQUENCE [LARGE SCALE GENOMIC DNA]</scope>
    <source>
        <strain evidence="2 3">B7</strain>
    </source>
</reference>
<feature type="compositionally biased region" description="Low complexity" evidence="1">
    <location>
        <begin position="120"/>
        <end position="140"/>
    </location>
</feature>
<proteinExistence type="predicted"/>
<sequence>MKYRQEIQRQSQRMSSAAARRSQNDTGSARKRLTRAVPHHRQRKDGPSDTYGESTPPSHPADSDAANKGTEEGTPREDSAADGAVTEAAQQGGTGDGHTKEQTPDVAAAMKSATRMLGDSDSSTAVSHTTTSSSFSSASC</sequence>
<feature type="region of interest" description="Disordered" evidence="1">
    <location>
        <begin position="1"/>
        <end position="140"/>
    </location>
</feature>